<evidence type="ECO:0000313" key="3">
    <source>
        <dbReference type="Proteomes" id="UP001295444"/>
    </source>
</evidence>
<feature type="region of interest" description="Disordered" evidence="1">
    <location>
        <begin position="105"/>
        <end position="126"/>
    </location>
</feature>
<keyword evidence="3" id="KW-1185">Reference proteome</keyword>
<name>A0AAD1RFW6_PELCU</name>
<evidence type="ECO:0000313" key="2">
    <source>
        <dbReference type="EMBL" id="CAH2252862.1"/>
    </source>
</evidence>
<feature type="compositionally biased region" description="Polar residues" evidence="1">
    <location>
        <begin position="146"/>
        <end position="156"/>
    </location>
</feature>
<reference evidence="2" key="1">
    <citation type="submission" date="2022-03" db="EMBL/GenBank/DDBJ databases">
        <authorList>
            <person name="Alioto T."/>
            <person name="Alioto T."/>
            <person name="Gomez Garrido J."/>
        </authorList>
    </citation>
    <scope>NUCLEOTIDE SEQUENCE</scope>
</reference>
<feature type="region of interest" description="Disordered" evidence="1">
    <location>
        <begin position="146"/>
        <end position="165"/>
    </location>
</feature>
<accession>A0AAD1RFW6</accession>
<protein>
    <submittedName>
        <fullName evidence="2">Uncharacterized protein</fullName>
    </submittedName>
</protein>
<sequence>MNDKTFGRGLSTERSRRHFQQLRRRSVQSDDYLKIHNPSNDIHTSINTPATPDVSTCRSFLISDRAGDKKKPAAYHLPTCLEDLLGHFPLQHNLDWITENNLTADRPSTIGRRSQKPPPGTPSESQDIGALMQRQALPKMAIPENQEASAYSQTHTPDCPQAHTLPQAPEQTAAGFPDISALATKQDIKNLLTEFCQTLAMDIAVIQADLQVVTDRVRATEEYIIDVRWEVTNVKDSLQNVQKTQQAFSTHLAMLKDHSRRNNLKIT</sequence>
<dbReference type="AlphaFoldDB" id="A0AAD1RFW6"/>
<organism evidence="2 3">
    <name type="scientific">Pelobates cultripes</name>
    <name type="common">Western spadefoot toad</name>
    <dbReference type="NCBI Taxonomy" id="61616"/>
    <lineage>
        <taxon>Eukaryota</taxon>
        <taxon>Metazoa</taxon>
        <taxon>Chordata</taxon>
        <taxon>Craniata</taxon>
        <taxon>Vertebrata</taxon>
        <taxon>Euteleostomi</taxon>
        <taxon>Amphibia</taxon>
        <taxon>Batrachia</taxon>
        <taxon>Anura</taxon>
        <taxon>Pelobatoidea</taxon>
        <taxon>Pelobatidae</taxon>
        <taxon>Pelobates</taxon>
    </lineage>
</organism>
<dbReference type="Proteomes" id="UP001295444">
    <property type="component" value="Chromosome 02"/>
</dbReference>
<dbReference type="EMBL" id="OW240913">
    <property type="protein sequence ID" value="CAH2252862.1"/>
    <property type="molecule type" value="Genomic_DNA"/>
</dbReference>
<gene>
    <name evidence="2" type="ORF">PECUL_23A043595</name>
</gene>
<evidence type="ECO:0000256" key="1">
    <source>
        <dbReference type="SAM" id="MobiDB-lite"/>
    </source>
</evidence>
<proteinExistence type="predicted"/>